<evidence type="ECO:0000313" key="8">
    <source>
        <dbReference type="Proteomes" id="UP000627292"/>
    </source>
</evidence>
<dbReference type="Pfam" id="PF13620">
    <property type="entry name" value="CarboxypepD_reg"/>
    <property type="match status" value="1"/>
</dbReference>
<dbReference type="InterPro" id="IPR012910">
    <property type="entry name" value="Plug_dom"/>
</dbReference>
<sequence length="914" mass="101201">MAAYGQTGTGKISGKVLSSNNQPIVGATIKAIESAKGTRTDIDGRYLLTLPTGKYTITISALSYAAKSIEGVEVSGQKITDLDMVLDAEVKNLDGITVRSSSSAKKETVSTAILFQKNTNTVAQVVSAEAIKRSPDRNTSEVLKRVSGASIQDGKFIVVRGLSDRYNQATLNGALLNSTEPDRKTFAFDIFPSNILDNIIVNKAAVPELPGEFAGGLIQLNTKDAVDKSFLTAVVGGGFNSQAVSNPFYTYKGGKTDWLGVDDGTRKLPGGLPDYNEFNNFSTGKRSEYGQLFNNNWGYHKRGGLINKNFQLTGGRVLYTNGVRRISAIASVSYNEQFRNYNKINRFTEGDGSVRFNYVDNFSADNLLLGGIVNVSYQSSRFKLSLKNSYNITSTDHYMIRTGIDNSNQAQVNLLGYQSAFKSNRLWNSQLNGEHLLGAGSSAARIKWNANIAVLNQKLPDMKNLAYNENEINGVKTFVAQINDVAVQPDKVGRFFSDLSDKIYGVNGDFSKPFNLGGNQHVLKVGAMAQRKDRDFNSRVFAVRTNDNNTEVRFQPIDQIFNSTNFASGKLYMYDVTSASNNYDAFVNLFAGYIQFDNKIADKIKISWGARVEKFEQEVSFMTTTVGVSRTNNSYTDFLPSLNLNYSLNNKTNLRLSGSRTVARPEFREIAAFSFFDFERNVTIQGNSFLKRTKITNLDARYELYPQAGELFTLGVFYKHFVSPIESSYNFASGSPQFTYTNAKSADNYGVEFEFRKKLDFISLPVVKDITAFANLALIDSKVTFDANVADQLSGRPMQGQSPIVVNAGLQYVNDASKSNASILFNRIGRRIATVGFPGFGNIYEAPRSIIDFQFTQALARSWELKLTVSDLLNQKANFYQDNNGDKKYSADKDNLFNSMNYGVNFGANLTYTF</sequence>
<dbReference type="Gene3D" id="2.60.40.1120">
    <property type="entry name" value="Carboxypeptidase-like, regulatory domain"/>
    <property type="match status" value="1"/>
</dbReference>
<evidence type="ECO:0000313" key="7">
    <source>
        <dbReference type="EMBL" id="GGH77420.1"/>
    </source>
</evidence>
<dbReference type="Pfam" id="PF07715">
    <property type="entry name" value="Plug"/>
    <property type="match status" value="1"/>
</dbReference>
<dbReference type="Pfam" id="PF00593">
    <property type="entry name" value="TonB_dep_Rec_b-barrel"/>
    <property type="match status" value="1"/>
</dbReference>
<evidence type="ECO:0000256" key="2">
    <source>
        <dbReference type="ARBA" id="ARBA00023136"/>
    </source>
</evidence>
<organism evidence="7 8">
    <name type="scientific">Filimonas zeae</name>
    <dbReference type="NCBI Taxonomy" id="1737353"/>
    <lineage>
        <taxon>Bacteria</taxon>
        <taxon>Pseudomonadati</taxon>
        <taxon>Bacteroidota</taxon>
        <taxon>Chitinophagia</taxon>
        <taxon>Chitinophagales</taxon>
        <taxon>Chitinophagaceae</taxon>
        <taxon>Filimonas</taxon>
    </lineage>
</organism>
<comment type="subcellular location">
    <subcellularLocation>
        <location evidence="1 4">Cell outer membrane</location>
    </subcellularLocation>
</comment>
<keyword evidence="7" id="KW-0675">Receptor</keyword>
<reference evidence="7" key="1">
    <citation type="journal article" date="2014" name="Int. J. Syst. Evol. Microbiol.">
        <title>Complete genome sequence of Corynebacterium casei LMG S-19264T (=DSM 44701T), isolated from a smear-ripened cheese.</title>
        <authorList>
            <consortium name="US DOE Joint Genome Institute (JGI-PGF)"/>
            <person name="Walter F."/>
            <person name="Albersmeier A."/>
            <person name="Kalinowski J."/>
            <person name="Ruckert C."/>
        </authorList>
    </citation>
    <scope>NUCLEOTIDE SEQUENCE</scope>
    <source>
        <strain evidence="7">CGMCC 1.15290</strain>
    </source>
</reference>
<comment type="caution">
    <text evidence="7">The sequence shown here is derived from an EMBL/GenBank/DDBJ whole genome shotgun (WGS) entry which is preliminary data.</text>
</comment>
<dbReference type="SUPFAM" id="SSF56935">
    <property type="entry name" value="Porins"/>
    <property type="match status" value="1"/>
</dbReference>
<evidence type="ECO:0000256" key="4">
    <source>
        <dbReference type="RuleBase" id="RU003357"/>
    </source>
</evidence>
<dbReference type="InterPro" id="IPR000531">
    <property type="entry name" value="Beta-barrel_TonB"/>
</dbReference>
<evidence type="ECO:0000259" key="5">
    <source>
        <dbReference type="Pfam" id="PF00593"/>
    </source>
</evidence>
<feature type="domain" description="TonB-dependent receptor plug" evidence="6">
    <location>
        <begin position="117"/>
        <end position="211"/>
    </location>
</feature>
<reference evidence="7" key="2">
    <citation type="submission" date="2020-09" db="EMBL/GenBank/DDBJ databases">
        <authorList>
            <person name="Sun Q."/>
            <person name="Zhou Y."/>
        </authorList>
    </citation>
    <scope>NUCLEOTIDE SEQUENCE</scope>
    <source>
        <strain evidence="7">CGMCC 1.15290</strain>
    </source>
</reference>
<evidence type="ECO:0000256" key="3">
    <source>
        <dbReference type="ARBA" id="ARBA00023237"/>
    </source>
</evidence>
<dbReference type="Proteomes" id="UP000627292">
    <property type="component" value="Unassembled WGS sequence"/>
</dbReference>
<dbReference type="InterPro" id="IPR037066">
    <property type="entry name" value="Plug_dom_sf"/>
</dbReference>
<feature type="domain" description="TonB-dependent receptor-like beta-barrel" evidence="5">
    <location>
        <begin position="364"/>
        <end position="815"/>
    </location>
</feature>
<dbReference type="GO" id="GO:0009279">
    <property type="term" value="C:cell outer membrane"/>
    <property type="evidence" value="ECO:0007669"/>
    <property type="project" value="UniProtKB-SubCell"/>
</dbReference>
<dbReference type="InterPro" id="IPR036942">
    <property type="entry name" value="Beta-barrel_TonB_sf"/>
</dbReference>
<dbReference type="PANTHER" id="PTHR40980:SF5">
    <property type="entry name" value="TONB-DEPENDENT RECEPTOR"/>
    <property type="match status" value="1"/>
</dbReference>
<evidence type="ECO:0000259" key="6">
    <source>
        <dbReference type="Pfam" id="PF07715"/>
    </source>
</evidence>
<dbReference type="AlphaFoldDB" id="A0A917J1H1"/>
<dbReference type="SUPFAM" id="SSF49464">
    <property type="entry name" value="Carboxypeptidase regulatory domain-like"/>
    <property type="match status" value="1"/>
</dbReference>
<comment type="similarity">
    <text evidence="4">Belongs to the TonB-dependent receptor family.</text>
</comment>
<keyword evidence="2 4" id="KW-0472">Membrane</keyword>
<dbReference type="InterPro" id="IPR008969">
    <property type="entry name" value="CarboxyPept-like_regulatory"/>
</dbReference>
<keyword evidence="8" id="KW-1185">Reference proteome</keyword>
<evidence type="ECO:0000256" key="1">
    <source>
        <dbReference type="ARBA" id="ARBA00004442"/>
    </source>
</evidence>
<dbReference type="Gene3D" id="2.170.130.10">
    <property type="entry name" value="TonB-dependent receptor, plug domain"/>
    <property type="match status" value="1"/>
</dbReference>
<keyword evidence="3" id="KW-0998">Cell outer membrane</keyword>
<accession>A0A917J1H1</accession>
<dbReference type="Gene3D" id="2.40.170.20">
    <property type="entry name" value="TonB-dependent receptor, beta-barrel domain"/>
    <property type="match status" value="1"/>
</dbReference>
<keyword evidence="4" id="KW-0798">TonB box</keyword>
<name>A0A917J1H1_9BACT</name>
<gene>
    <name evidence="7" type="ORF">GCM10011379_43740</name>
</gene>
<protein>
    <submittedName>
        <fullName evidence="7">TonB-dependent receptor</fullName>
    </submittedName>
</protein>
<dbReference type="PANTHER" id="PTHR40980">
    <property type="entry name" value="PLUG DOMAIN-CONTAINING PROTEIN"/>
    <property type="match status" value="1"/>
</dbReference>
<proteinExistence type="inferred from homology"/>
<dbReference type="EMBL" id="BMIB01000004">
    <property type="protein sequence ID" value="GGH77420.1"/>
    <property type="molecule type" value="Genomic_DNA"/>
</dbReference>